<dbReference type="CDD" id="cd15482">
    <property type="entry name" value="Sialidase_non-viral"/>
    <property type="match status" value="1"/>
</dbReference>
<reference evidence="2" key="1">
    <citation type="submission" date="2022-03" db="EMBL/GenBank/DDBJ databases">
        <title>Complete genome sequence of Caldinitratiruptor microaerophilus.</title>
        <authorList>
            <person name="Mukaiyama R."/>
            <person name="Nishiyama T."/>
            <person name="Ueda K."/>
        </authorList>
    </citation>
    <scope>NUCLEOTIDE SEQUENCE</scope>
    <source>
        <strain evidence="2">JCM 16183</strain>
    </source>
</reference>
<dbReference type="SUPFAM" id="SSF110296">
    <property type="entry name" value="Oligoxyloglucan reducing end-specific cellobiohydrolase"/>
    <property type="match status" value="1"/>
</dbReference>
<evidence type="ECO:0000256" key="1">
    <source>
        <dbReference type="SAM" id="MobiDB-lite"/>
    </source>
</evidence>
<gene>
    <name evidence="2" type="ORF">caldi_30650</name>
</gene>
<dbReference type="Gene3D" id="2.130.10.10">
    <property type="entry name" value="YVTN repeat-like/Quinoprotein amine dehydrogenase"/>
    <property type="match status" value="1"/>
</dbReference>
<dbReference type="AlphaFoldDB" id="A0AA35CQJ3"/>
<dbReference type="InterPro" id="IPR015943">
    <property type="entry name" value="WD40/YVTN_repeat-like_dom_sf"/>
</dbReference>
<evidence type="ECO:0000313" key="2">
    <source>
        <dbReference type="EMBL" id="BDG61975.1"/>
    </source>
</evidence>
<sequence length="191" mass="20812">MAAPSFADPGHGWALPSDPPEPGQSAGLLATADGGKTWRPTPAPCGGKWSEPAAVSFPTSRTGWLVCAGQPGAGQQMKALYRTDDGGRTWALVRDLSGAGYVDGVFFRPEGHGWVWMSRGNLLATEDGGREWKVLDVTSPEVVEARSVWFVSDTEGFALLQDNERRAWRLDATRDAGKTWSTVRTWHMRVR</sequence>
<dbReference type="Proteomes" id="UP001163687">
    <property type="component" value="Chromosome"/>
</dbReference>
<accession>A0AA35CQJ3</accession>
<feature type="region of interest" description="Disordered" evidence="1">
    <location>
        <begin position="1"/>
        <end position="47"/>
    </location>
</feature>
<keyword evidence="3" id="KW-1185">Reference proteome</keyword>
<organism evidence="2 3">
    <name type="scientific">Caldinitratiruptor microaerophilus</name>
    <dbReference type="NCBI Taxonomy" id="671077"/>
    <lineage>
        <taxon>Bacteria</taxon>
        <taxon>Bacillati</taxon>
        <taxon>Bacillota</taxon>
        <taxon>Clostridia</taxon>
        <taxon>Eubacteriales</taxon>
        <taxon>Symbiobacteriaceae</taxon>
        <taxon>Caldinitratiruptor</taxon>
    </lineage>
</organism>
<proteinExistence type="predicted"/>
<dbReference type="PANTHER" id="PTHR47199">
    <property type="entry name" value="PHOTOSYSTEM II STABILITY/ASSEMBLY FACTOR HCF136, CHLOROPLASTIC"/>
    <property type="match status" value="1"/>
</dbReference>
<dbReference type="KEGG" id="cmic:caldi_30650"/>
<dbReference type="PANTHER" id="PTHR47199:SF2">
    <property type="entry name" value="PHOTOSYSTEM II STABILITY_ASSEMBLY FACTOR HCF136, CHLOROPLASTIC"/>
    <property type="match status" value="1"/>
</dbReference>
<name>A0AA35CQJ3_9FIRM</name>
<evidence type="ECO:0008006" key="4">
    <source>
        <dbReference type="Google" id="ProtNLM"/>
    </source>
</evidence>
<evidence type="ECO:0000313" key="3">
    <source>
        <dbReference type="Proteomes" id="UP001163687"/>
    </source>
</evidence>
<dbReference type="EMBL" id="AP025628">
    <property type="protein sequence ID" value="BDG61975.1"/>
    <property type="molecule type" value="Genomic_DNA"/>
</dbReference>
<protein>
    <recommendedName>
        <fullName evidence="4">Photosynthesis system II assembly factor Ycf48/Hcf136-like domain-containing protein</fullName>
    </recommendedName>
</protein>